<protein>
    <recommendedName>
        <fullName evidence="3">Antitoxin Xre/MbcA/ParS-like toxin-binding domain-containing protein</fullName>
    </recommendedName>
</protein>
<keyword evidence="2" id="KW-1185">Reference proteome</keyword>
<name>A0ABQ5XPF3_9GAMM</name>
<accession>A0ABQ5XPF3</accession>
<dbReference type="Proteomes" id="UP001156670">
    <property type="component" value="Unassembled WGS sequence"/>
</dbReference>
<dbReference type="RefSeq" id="WP_284321333.1">
    <property type="nucleotide sequence ID" value="NZ_BSOB01000022.1"/>
</dbReference>
<evidence type="ECO:0000313" key="2">
    <source>
        <dbReference type="Proteomes" id="UP001156670"/>
    </source>
</evidence>
<evidence type="ECO:0008006" key="3">
    <source>
        <dbReference type="Google" id="ProtNLM"/>
    </source>
</evidence>
<dbReference type="EMBL" id="BSOB01000022">
    <property type="protein sequence ID" value="GLQ93625.1"/>
    <property type="molecule type" value="Genomic_DNA"/>
</dbReference>
<organism evidence="1 2">
    <name type="scientific">Dyella acidisoli</name>
    <dbReference type="NCBI Taxonomy" id="1867834"/>
    <lineage>
        <taxon>Bacteria</taxon>
        <taxon>Pseudomonadati</taxon>
        <taxon>Pseudomonadota</taxon>
        <taxon>Gammaproteobacteria</taxon>
        <taxon>Lysobacterales</taxon>
        <taxon>Rhodanobacteraceae</taxon>
        <taxon>Dyella</taxon>
    </lineage>
</organism>
<gene>
    <name evidence="1" type="ORF">GCM10007901_25760</name>
</gene>
<proteinExistence type="predicted"/>
<sequence length="87" mass="9701">MTMRNGAASWLARTTGALPLNQPGDIAFVHISQLASAIESDPYRVGEWYRSVRIRELGEMTARELVMRGSADLVIAFLHSIQRGDRD</sequence>
<evidence type="ECO:0000313" key="1">
    <source>
        <dbReference type="EMBL" id="GLQ93625.1"/>
    </source>
</evidence>
<reference evidence="2" key="1">
    <citation type="journal article" date="2019" name="Int. J. Syst. Evol. Microbiol.">
        <title>The Global Catalogue of Microorganisms (GCM) 10K type strain sequencing project: providing services to taxonomists for standard genome sequencing and annotation.</title>
        <authorList>
            <consortium name="The Broad Institute Genomics Platform"/>
            <consortium name="The Broad Institute Genome Sequencing Center for Infectious Disease"/>
            <person name="Wu L."/>
            <person name="Ma J."/>
        </authorList>
    </citation>
    <scope>NUCLEOTIDE SEQUENCE [LARGE SCALE GENOMIC DNA]</scope>
    <source>
        <strain evidence="2">NBRC 111980</strain>
    </source>
</reference>
<comment type="caution">
    <text evidence="1">The sequence shown here is derived from an EMBL/GenBank/DDBJ whole genome shotgun (WGS) entry which is preliminary data.</text>
</comment>